<sequence>MVLLIIYFCIGNCPPDKPRHYCLIPPCLNAKCPAYPDAKCVDNYCGGCNADFYVGDTKVNCGQCPPYKPRHYCLIPPCNNAKCPAYPDAKCVDNYCGGCNADFYVGDTKVKCACPPLTIHQCKVPPCDLFSNCPAYPKAKCVNNYCGGCFADFYLNGRKVDCKKLTPPNPCRFSIAEFILETGNSS</sequence>
<dbReference type="Proteomes" id="UP001152795">
    <property type="component" value="Unassembled WGS sequence"/>
</dbReference>
<accession>A0A6S7I3N0</accession>
<comment type="caution">
    <text evidence="1">The sequence shown here is derived from an EMBL/GenBank/DDBJ whole genome shotgun (WGS) entry which is preliminary data.</text>
</comment>
<gene>
    <name evidence="1" type="ORF">PACLA_8A038538</name>
</gene>
<dbReference type="AlphaFoldDB" id="A0A6S7I3N0"/>
<evidence type="ECO:0000313" key="1">
    <source>
        <dbReference type="EMBL" id="CAB4012316.1"/>
    </source>
</evidence>
<keyword evidence="2" id="KW-1185">Reference proteome</keyword>
<proteinExistence type="predicted"/>
<organism evidence="1 2">
    <name type="scientific">Paramuricea clavata</name>
    <name type="common">Red gorgonian</name>
    <name type="synonym">Violescent sea-whip</name>
    <dbReference type="NCBI Taxonomy" id="317549"/>
    <lineage>
        <taxon>Eukaryota</taxon>
        <taxon>Metazoa</taxon>
        <taxon>Cnidaria</taxon>
        <taxon>Anthozoa</taxon>
        <taxon>Octocorallia</taxon>
        <taxon>Malacalcyonacea</taxon>
        <taxon>Plexauridae</taxon>
        <taxon>Paramuricea</taxon>
    </lineage>
</organism>
<dbReference type="OrthoDB" id="10037294at2759"/>
<evidence type="ECO:0000313" key="2">
    <source>
        <dbReference type="Proteomes" id="UP001152795"/>
    </source>
</evidence>
<name>A0A6S7I3N0_PARCT</name>
<protein>
    <submittedName>
        <fullName evidence="1">Neurogenic locus notch homolog 3-like isoform X1</fullName>
    </submittedName>
</protein>
<reference evidence="1" key="1">
    <citation type="submission" date="2020-04" db="EMBL/GenBank/DDBJ databases">
        <authorList>
            <person name="Alioto T."/>
            <person name="Alioto T."/>
            <person name="Gomez Garrido J."/>
        </authorList>
    </citation>
    <scope>NUCLEOTIDE SEQUENCE</scope>
    <source>
        <strain evidence="1">A484AB</strain>
    </source>
</reference>
<dbReference type="EMBL" id="CACRXK020007465">
    <property type="protein sequence ID" value="CAB4012316.1"/>
    <property type="molecule type" value="Genomic_DNA"/>
</dbReference>